<evidence type="ECO:0000313" key="2">
    <source>
        <dbReference type="Proteomes" id="UP000187013"/>
    </source>
</evidence>
<dbReference type="SUPFAM" id="SSF54637">
    <property type="entry name" value="Thioesterase/thiol ester dehydrase-isomerase"/>
    <property type="match status" value="1"/>
</dbReference>
<dbReference type="GO" id="GO:0006633">
    <property type="term" value="P:fatty acid biosynthetic process"/>
    <property type="evidence" value="ECO:0007669"/>
    <property type="project" value="InterPro"/>
</dbReference>
<dbReference type="InterPro" id="IPR052741">
    <property type="entry name" value="Mitochondrial_HTD2"/>
</dbReference>
<evidence type="ECO:0008006" key="3">
    <source>
        <dbReference type="Google" id="ProtNLM"/>
    </source>
</evidence>
<protein>
    <recommendedName>
        <fullName evidence="3">MaoC-like domain-containing protein</fullName>
    </recommendedName>
</protein>
<comment type="caution">
    <text evidence="1">The sequence shown here is derived from an EMBL/GenBank/DDBJ whole genome shotgun (WGS) entry which is preliminary data.</text>
</comment>
<dbReference type="Proteomes" id="UP000187013">
    <property type="component" value="Unassembled WGS sequence"/>
</dbReference>
<dbReference type="PANTHER" id="PTHR28152">
    <property type="entry name" value="HYDROXYACYL-THIOESTER DEHYDRATASE TYPE 2, MITOCHONDRIAL"/>
    <property type="match status" value="1"/>
</dbReference>
<name>A0A1Q3ACB5_ZYGRO</name>
<dbReference type="AlphaFoldDB" id="A0A1Q3ACB5"/>
<dbReference type="PRINTS" id="PR02096">
    <property type="entry name" value="HTDHYDRTASE2"/>
</dbReference>
<dbReference type="GO" id="GO:0019171">
    <property type="term" value="F:(3R)-hydroxyacyl-[acyl-carrier-protein] dehydratase activity"/>
    <property type="evidence" value="ECO:0007669"/>
    <property type="project" value="InterPro"/>
</dbReference>
<reference evidence="1 2" key="1">
    <citation type="submission" date="2016-08" db="EMBL/GenBank/DDBJ databases">
        <title>Draft genome sequence of allopolyploid Zygosaccharomyces rouxii.</title>
        <authorList>
            <person name="Watanabe J."/>
            <person name="Uehara K."/>
            <person name="Mogi Y."/>
            <person name="Tsukioka Y."/>
        </authorList>
    </citation>
    <scope>NUCLEOTIDE SEQUENCE [LARGE SCALE GENOMIC DNA]</scope>
    <source>
        <strain evidence="1 2">NBRC 110957</strain>
    </source>
</reference>
<accession>A0A1Q3ACB5</accession>
<dbReference type="GO" id="GO:0005739">
    <property type="term" value="C:mitochondrion"/>
    <property type="evidence" value="ECO:0007669"/>
    <property type="project" value="InterPro"/>
</dbReference>
<dbReference type="EMBL" id="BDGX01000035">
    <property type="protein sequence ID" value="GAV53322.1"/>
    <property type="molecule type" value="Genomic_DNA"/>
</dbReference>
<dbReference type="Gene3D" id="3.10.129.10">
    <property type="entry name" value="Hotdog Thioesterase"/>
    <property type="match status" value="1"/>
</dbReference>
<gene>
    <name evidence="1" type="ORF">ZYGR_0AI06060</name>
</gene>
<dbReference type="OrthoDB" id="3257538at2759"/>
<evidence type="ECO:0000313" key="1">
    <source>
        <dbReference type="EMBL" id="GAV53322.1"/>
    </source>
</evidence>
<sequence length="270" mass="31738">MPPHSTAGLKNLQWIIRDHLSYHQLDRFQTLLNKRVTTLHSRHHLNLGESLLYFNPLLKQLNSDGYLDYQSPSKLLGDDSIAWKRRVWAQGELESLKPLMMDQEYVCQEKIKFAKKVRNDYFICVQRSISSLEGELNLRELRTLVYTNSPVNDIITKDHLQGRVIGQFKFSEMDIISYTLLSLNSHKVHWSKNYCQDVEGYKDIIVQGPFAVQILLAFAHSHWQVPLSKVKYKNVNFIYPGVNMDVCINDRSIWMRDQKMHNKIYVWAQI</sequence>
<dbReference type="PANTHER" id="PTHR28152:SF1">
    <property type="entry name" value="HYDROXYACYL-THIOESTER DEHYDRATASE TYPE 2, MITOCHONDRIAL"/>
    <property type="match status" value="1"/>
</dbReference>
<dbReference type="InterPro" id="IPR029069">
    <property type="entry name" value="HotDog_dom_sf"/>
</dbReference>
<organism evidence="1 2">
    <name type="scientific">Zygosaccharomyces rouxii</name>
    <dbReference type="NCBI Taxonomy" id="4956"/>
    <lineage>
        <taxon>Eukaryota</taxon>
        <taxon>Fungi</taxon>
        <taxon>Dikarya</taxon>
        <taxon>Ascomycota</taxon>
        <taxon>Saccharomycotina</taxon>
        <taxon>Saccharomycetes</taxon>
        <taxon>Saccharomycetales</taxon>
        <taxon>Saccharomycetaceae</taxon>
        <taxon>Zygosaccharomyces</taxon>
    </lineage>
</organism>
<dbReference type="InterPro" id="IPR026223">
    <property type="entry name" value="Htd2"/>
</dbReference>
<proteinExistence type="predicted"/>